<reference evidence="6" key="2">
    <citation type="submission" date="2021-01" db="EMBL/GenBank/DDBJ databases">
        <authorList>
            <person name="Schikora-Tamarit M.A."/>
        </authorList>
    </citation>
    <scope>NUCLEOTIDE SEQUENCE</scope>
    <source>
        <strain evidence="6">CBS6341</strain>
    </source>
</reference>
<dbReference type="PANTHER" id="PTHR21576">
    <property type="entry name" value="UNCHARACTERIZED NODULIN-LIKE PROTEIN"/>
    <property type="match status" value="1"/>
</dbReference>
<feature type="transmembrane region" description="Helical" evidence="5">
    <location>
        <begin position="405"/>
        <end position="427"/>
    </location>
</feature>
<evidence type="ECO:0000256" key="5">
    <source>
        <dbReference type="SAM" id="Phobius"/>
    </source>
</evidence>
<evidence type="ECO:0000313" key="7">
    <source>
        <dbReference type="Proteomes" id="UP000769528"/>
    </source>
</evidence>
<dbReference type="SUPFAM" id="SSF103473">
    <property type="entry name" value="MFS general substrate transporter"/>
    <property type="match status" value="2"/>
</dbReference>
<dbReference type="OrthoDB" id="410267at2759"/>
<dbReference type="PANTHER" id="PTHR21576:SF166">
    <property type="entry name" value="ADR278WP"/>
    <property type="match status" value="1"/>
</dbReference>
<gene>
    <name evidence="6" type="ORF">WICMUC_005367</name>
</gene>
<evidence type="ECO:0008006" key="8">
    <source>
        <dbReference type="Google" id="ProtNLM"/>
    </source>
</evidence>
<keyword evidence="3 5" id="KW-1133">Transmembrane helix</keyword>
<feature type="transmembrane region" description="Helical" evidence="5">
    <location>
        <begin position="341"/>
        <end position="358"/>
    </location>
</feature>
<dbReference type="InterPro" id="IPR011701">
    <property type="entry name" value="MFS"/>
</dbReference>
<feature type="transmembrane region" description="Helical" evidence="5">
    <location>
        <begin position="57"/>
        <end position="78"/>
    </location>
</feature>
<feature type="transmembrane region" description="Helical" evidence="5">
    <location>
        <begin position="108"/>
        <end position="130"/>
    </location>
</feature>
<feature type="transmembrane region" description="Helical" evidence="5">
    <location>
        <begin position="439"/>
        <end position="458"/>
    </location>
</feature>
<dbReference type="GO" id="GO:0022857">
    <property type="term" value="F:transmembrane transporter activity"/>
    <property type="evidence" value="ECO:0007669"/>
    <property type="project" value="InterPro"/>
</dbReference>
<feature type="transmembrane region" description="Helical" evidence="5">
    <location>
        <begin position="174"/>
        <end position="193"/>
    </location>
</feature>
<dbReference type="GO" id="GO:0000329">
    <property type="term" value="C:fungal-type vacuole membrane"/>
    <property type="evidence" value="ECO:0007669"/>
    <property type="project" value="TreeGrafter"/>
</dbReference>
<accession>A0A9P8P885</accession>
<proteinExistence type="predicted"/>
<evidence type="ECO:0000256" key="3">
    <source>
        <dbReference type="ARBA" id="ARBA00022989"/>
    </source>
</evidence>
<feature type="transmembrane region" description="Helical" evidence="5">
    <location>
        <begin position="483"/>
        <end position="503"/>
    </location>
</feature>
<evidence type="ECO:0000313" key="6">
    <source>
        <dbReference type="EMBL" id="KAH3667020.1"/>
    </source>
</evidence>
<feature type="transmembrane region" description="Helical" evidence="5">
    <location>
        <begin position="17"/>
        <end position="37"/>
    </location>
</feature>
<evidence type="ECO:0000256" key="4">
    <source>
        <dbReference type="ARBA" id="ARBA00023136"/>
    </source>
</evidence>
<dbReference type="Pfam" id="PF07690">
    <property type="entry name" value="MFS_1"/>
    <property type="match status" value="1"/>
</dbReference>
<reference evidence="6" key="1">
    <citation type="journal article" date="2021" name="Open Biol.">
        <title>Shared evolutionary footprints suggest mitochondrial oxidative damage underlies multiple complex I losses in fungi.</title>
        <authorList>
            <person name="Schikora-Tamarit M.A."/>
            <person name="Marcet-Houben M."/>
            <person name="Nosek J."/>
            <person name="Gabaldon T."/>
        </authorList>
    </citation>
    <scope>NUCLEOTIDE SEQUENCE</scope>
    <source>
        <strain evidence="6">CBS6341</strain>
    </source>
</reference>
<feature type="transmembrane region" description="Helical" evidence="5">
    <location>
        <begin position="142"/>
        <end position="162"/>
    </location>
</feature>
<dbReference type="InterPro" id="IPR036259">
    <property type="entry name" value="MFS_trans_sf"/>
</dbReference>
<organism evidence="6 7">
    <name type="scientific">Wickerhamomyces mucosus</name>
    <dbReference type="NCBI Taxonomy" id="1378264"/>
    <lineage>
        <taxon>Eukaryota</taxon>
        <taxon>Fungi</taxon>
        <taxon>Dikarya</taxon>
        <taxon>Ascomycota</taxon>
        <taxon>Saccharomycotina</taxon>
        <taxon>Saccharomycetes</taxon>
        <taxon>Phaffomycetales</taxon>
        <taxon>Wickerhamomycetaceae</taxon>
        <taxon>Wickerhamomyces</taxon>
    </lineage>
</organism>
<name>A0A9P8P885_9ASCO</name>
<protein>
    <recommendedName>
        <fullName evidence="8">Nodulin-like domain-containing protein</fullName>
    </recommendedName>
</protein>
<comment type="subcellular location">
    <subcellularLocation>
        <location evidence="1">Membrane</location>
        <topology evidence="1">Multi-pass membrane protein</topology>
    </subcellularLocation>
</comment>
<dbReference type="AlphaFoldDB" id="A0A9P8P885"/>
<dbReference type="Proteomes" id="UP000769528">
    <property type="component" value="Unassembled WGS sequence"/>
</dbReference>
<keyword evidence="2 5" id="KW-0812">Transmembrane</keyword>
<dbReference type="Gene3D" id="1.20.1250.20">
    <property type="entry name" value="MFS general substrate transporter like domains"/>
    <property type="match status" value="2"/>
</dbReference>
<sequence length="512" mass="55447">MPLDISKNGLFRPRIKALIAAFLIAMGSSTPYVYSIFAPQLIENSNLTPNDAAKLGLFLSLGGTIGGFPAGIIIDHIGPAAADRVGGFLAFTAFSTLHYGFVNKSGNLYLFMFALSLSSFASIISFYSTIKCATTNFPHHRGIAGAFPVSAYALGSLIYSSISVNFFTDNTAGLLRFISLFSSIICVSCSFYLHIITHIEPDIGSLESQPLIRKVSVSSQLLDVFNKKRKSFSSSLSYWGVGKAPSMESLVNEGPRPEAAGSSINSNPVVLYTAVEDTPVFVKEGTPLWSHEIVKTIFSRLFIKYYIILGTLQAVGQFYIYSVGFLVVTLVQSNSGSHDKIGSVQSLQVSIIAIASFLGRLSSGPISDFIRKKLKAQRLWCIVAGAVLMTIGQITIITINDSNLLIYPSLIIGFAFGFIFGTFPAIVADDFGTSKFTTFWGLMTTGASIILSQLNNYFASDLVSNSDEDGLCTLASSCYSDTFILTKYLCILIGSLVLVTIYMNHRIQLSIK</sequence>
<dbReference type="EMBL" id="JAEUBF010001392">
    <property type="protein sequence ID" value="KAH3667020.1"/>
    <property type="molecule type" value="Genomic_DNA"/>
</dbReference>
<keyword evidence="7" id="KW-1185">Reference proteome</keyword>
<feature type="transmembrane region" description="Helical" evidence="5">
    <location>
        <begin position="379"/>
        <end position="399"/>
    </location>
</feature>
<keyword evidence="4 5" id="KW-0472">Membrane</keyword>
<comment type="caution">
    <text evidence="6">The sequence shown here is derived from an EMBL/GenBank/DDBJ whole genome shotgun (WGS) entry which is preliminary data.</text>
</comment>
<evidence type="ECO:0000256" key="2">
    <source>
        <dbReference type="ARBA" id="ARBA00022692"/>
    </source>
</evidence>
<feature type="transmembrane region" description="Helical" evidence="5">
    <location>
        <begin position="305"/>
        <end position="329"/>
    </location>
</feature>
<evidence type="ECO:0000256" key="1">
    <source>
        <dbReference type="ARBA" id="ARBA00004141"/>
    </source>
</evidence>